<dbReference type="SMART" id="SM00861">
    <property type="entry name" value="Transket_pyr"/>
    <property type="match status" value="1"/>
</dbReference>
<feature type="binding site" evidence="11">
    <location>
        <position position="373"/>
    </location>
    <ligand>
        <name>thiamine diphosphate</name>
        <dbReference type="ChEBI" id="CHEBI:58937"/>
    </ligand>
</feature>
<evidence type="ECO:0000256" key="10">
    <source>
        <dbReference type="ARBA" id="ARBA00055605"/>
    </source>
</evidence>
<dbReference type="NCBIfam" id="TIGR00204">
    <property type="entry name" value="dxs"/>
    <property type="match status" value="1"/>
</dbReference>
<dbReference type="UniPathway" id="UPA00064">
    <property type="reaction ID" value="UER00091"/>
</dbReference>
<dbReference type="PANTHER" id="PTHR43322">
    <property type="entry name" value="1-D-DEOXYXYLULOSE 5-PHOSPHATE SYNTHASE-RELATED"/>
    <property type="match status" value="1"/>
</dbReference>
<keyword evidence="14" id="KW-1185">Reference proteome</keyword>
<evidence type="ECO:0000256" key="7">
    <source>
        <dbReference type="ARBA" id="ARBA00022977"/>
    </source>
</evidence>
<keyword evidence="6 11" id="KW-0460">Magnesium</keyword>
<dbReference type="Pfam" id="PF02779">
    <property type="entry name" value="Transket_pyr"/>
    <property type="match status" value="1"/>
</dbReference>
<dbReference type="EMBL" id="CP002086">
    <property type="protein sequence ID" value="ADJ28290.1"/>
    <property type="molecule type" value="Genomic_DNA"/>
</dbReference>
<dbReference type="PROSITE" id="PS00801">
    <property type="entry name" value="TRANSKETOLASE_1"/>
    <property type="match status" value="1"/>
</dbReference>
<proteinExistence type="inferred from homology"/>
<comment type="similarity">
    <text evidence="2 11">Belongs to the transketolase family. DXPS subfamily.</text>
</comment>
<evidence type="ECO:0000313" key="13">
    <source>
        <dbReference type="EMBL" id="ADJ28290.1"/>
    </source>
</evidence>
<dbReference type="NCBIfam" id="NF003933">
    <property type="entry name" value="PRK05444.2-2"/>
    <property type="match status" value="1"/>
</dbReference>
<dbReference type="HAMAP" id="MF_00315">
    <property type="entry name" value="DXP_synth"/>
    <property type="match status" value="1"/>
</dbReference>
<dbReference type="GO" id="GO:0009228">
    <property type="term" value="P:thiamine biosynthetic process"/>
    <property type="evidence" value="ECO:0007669"/>
    <property type="project" value="UniProtKB-UniRule"/>
</dbReference>
<keyword evidence="5 11" id="KW-0479">Metal-binding</keyword>
<dbReference type="eggNOG" id="COG1154">
    <property type="taxonomic scope" value="Bacteria"/>
</dbReference>
<feature type="binding site" evidence="11">
    <location>
        <position position="151"/>
    </location>
    <ligand>
        <name>Mg(2+)</name>
        <dbReference type="ChEBI" id="CHEBI:18420"/>
    </ligand>
</feature>
<sequence length="641" mass="68991">MASVTSYPLLEQIDSPECLRRLPESELESLAKELRDFLLHSVARSGGHLAAGLGTIELTVALHYIFATPEDRLVWDVGHQAYPHKVLTGRRERLGTIRQAGGLAPFPSRHESPYDTFGVGHSSTSISAALGMAIAAREKGENRKTVAIIGDGGVTAGMAYEALDHAGALGADLLVILNDNEMSISPNVGAISSYLTRLLSGQVYSTVREGSKKVLERMPPAMWELARRTEEHVKGMVAPGTLFEEMGFNYFGPIDGHDLNSLIRTLRNLHKLAGPRLLHIVTCKGKGYTLAEENPVTYHGVNPFDPKVGIQQGSQKKPSSAMSYTQVFSQWLCDMAAQDDRLMGITPAMREGSGLVKFSECFPKRYFDVAIAEQHSVTLAAGMACDGLKPVVAIYSTFLQRAYDQLIHDVALQNLPVLFAIDRAGVVGPDGPTHAGSFDLTYLRCVPNLVVMAPADENECRQMLYTGFVLNQPAAVRYPRGKGPGVAVEASMTALPLGKAELKREGKGIAILAFGAMVAPALEAAEKLDATVVNMRFVKPLDESLILEMAMNHELLVTVEDNVTAGGAGSAVSECLACHGISVPLLLHGLPDGFLEHGSREALLEQCHLDAEGIIRRVKTYRARLPKSKASVVSSAAGAHG</sequence>
<protein>
    <recommendedName>
        <fullName evidence="11">1-deoxy-D-xylulose-5-phosphate synthase</fullName>
        <ecNumber evidence="11">2.2.1.7</ecNumber>
    </recommendedName>
    <alternativeName>
        <fullName evidence="11">1-deoxyxylulose-5-phosphate synthase</fullName>
        <shortName evidence="11">DXP synthase</shortName>
        <shortName evidence="11">DXPS</shortName>
    </alternativeName>
</protein>
<dbReference type="KEGG" id="nwa:Nwat_1373"/>
<dbReference type="Gene3D" id="3.40.50.920">
    <property type="match status" value="1"/>
</dbReference>
<dbReference type="CDD" id="cd02007">
    <property type="entry name" value="TPP_DXS"/>
    <property type="match status" value="1"/>
</dbReference>
<reference evidence="13 14" key="1">
    <citation type="submission" date="2010-06" db="EMBL/GenBank/DDBJ databases">
        <title>Complete sequence of chromosome of Nitrosococcus watsoni C-113.</title>
        <authorList>
            <consortium name="US DOE Joint Genome Institute"/>
            <person name="Lucas S."/>
            <person name="Copeland A."/>
            <person name="Lapidus A."/>
            <person name="Cheng J.-F."/>
            <person name="Bruce D."/>
            <person name="Goodwin L."/>
            <person name="Pitluck S."/>
            <person name="Malfatti S.A."/>
            <person name="Chain P.S.G."/>
            <person name="Land M."/>
            <person name="Hauser L."/>
            <person name="Kyrpides N."/>
            <person name="Ivanova N."/>
            <person name="Cambell M.A."/>
            <person name="Heidelberg J.F."/>
            <person name="Klotz M.G."/>
            <person name="Woyke T."/>
        </authorList>
    </citation>
    <scope>NUCLEOTIDE SEQUENCE [LARGE SCALE GENOMIC DNA]</scope>
    <source>
        <strain evidence="13 14">C-113</strain>
    </source>
</reference>
<dbReference type="CDD" id="cd07033">
    <property type="entry name" value="TPP_PYR_DXS_TK_like"/>
    <property type="match status" value="1"/>
</dbReference>
<dbReference type="GO" id="GO:0016114">
    <property type="term" value="P:terpenoid biosynthetic process"/>
    <property type="evidence" value="ECO:0007669"/>
    <property type="project" value="UniProtKB-UniRule"/>
</dbReference>
<feature type="binding site" evidence="11">
    <location>
        <position position="180"/>
    </location>
    <ligand>
        <name>thiamine diphosphate</name>
        <dbReference type="ChEBI" id="CHEBI:58937"/>
    </ligand>
</feature>
<dbReference type="GO" id="GO:0000287">
    <property type="term" value="F:magnesium ion binding"/>
    <property type="evidence" value="ECO:0007669"/>
    <property type="project" value="UniProtKB-UniRule"/>
</dbReference>
<evidence type="ECO:0000256" key="2">
    <source>
        <dbReference type="ARBA" id="ARBA00011081"/>
    </source>
</evidence>
<keyword evidence="8 11" id="KW-0786">Thiamine pyrophosphate</keyword>
<comment type="catalytic activity">
    <reaction evidence="11">
        <text>D-glyceraldehyde 3-phosphate + pyruvate + H(+) = 1-deoxy-D-xylulose 5-phosphate + CO2</text>
        <dbReference type="Rhea" id="RHEA:12605"/>
        <dbReference type="ChEBI" id="CHEBI:15361"/>
        <dbReference type="ChEBI" id="CHEBI:15378"/>
        <dbReference type="ChEBI" id="CHEBI:16526"/>
        <dbReference type="ChEBI" id="CHEBI:57792"/>
        <dbReference type="ChEBI" id="CHEBI:59776"/>
        <dbReference type="EC" id="2.2.1.7"/>
    </reaction>
</comment>
<dbReference type="InterPro" id="IPR020826">
    <property type="entry name" value="Transketolase_BS"/>
</dbReference>
<dbReference type="FunFam" id="3.40.50.970:FF:000005">
    <property type="entry name" value="1-deoxy-D-xylulose-5-phosphate synthase"/>
    <property type="match status" value="1"/>
</dbReference>
<dbReference type="InterPro" id="IPR049557">
    <property type="entry name" value="Transketolase_CS"/>
</dbReference>
<feature type="binding site" evidence="11">
    <location>
        <position position="180"/>
    </location>
    <ligand>
        <name>Mg(2+)</name>
        <dbReference type="ChEBI" id="CHEBI:18420"/>
    </ligand>
</feature>
<dbReference type="AlphaFoldDB" id="D8K5W3"/>
<evidence type="ECO:0000256" key="5">
    <source>
        <dbReference type="ARBA" id="ARBA00022723"/>
    </source>
</evidence>
<dbReference type="InterPro" id="IPR005477">
    <property type="entry name" value="Dxylulose-5-P_synthase"/>
</dbReference>
<accession>D8K5W3</accession>
<dbReference type="OrthoDB" id="9803371at2"/>
<comment type="cofactor">
    <cofactor evidence="11">
        <name>Mg(2+)</name>
        <dbReference type="ChEBI" id="CHEBI:18420"/>
    </cofactor>
    <text evidence="11">Binds 1 Mg(2+) ion per subunit.</text>
</comment>
<dbReference type="SUPFAM" id="SSF52922">
    <property type="entry name" value="TK C-terminal domain-like"/>
    <property type="match status" value="1"/>
</dbReference>
<comment type="cofactor">
    <cofactor evidence="11">
        <name>thiamine diphosphate</name>
        <dbReference type="ChEBI" id="CHEBI:58937"/>
    </cofactor>
    <text evidence="11">Binds 1 thiamine pyrophosphate per subunit.</text>
</comment>
<dbReference type="EC" id="2.2.1.7" evidence="11"/>
<dbReference type="GO" id="GO:0005829">
    <property type="term" value="C:cytosol"/>
    <property type="evidence" value="ECO:0007669"/>
    <property type="project" value="TreeGrafter"/>
</dbReference>
<dbReference type="STRING" id="105559.Nwat_1373"/>
<comment type="pathway">
    <text evidence="1 11">Metabolic intermediate biosynthesis; 1-deoxy-D-xylulose 5-phosphate biosynthesis; 1-deoxy-D-xylulose 5-phosphate from D-glyceraldehyde 3-phosphate and pyruvate: step 1/1.</text>
</comment>
<dbReference type="RefSeq" id="WP_013220385.1">
    <property type="nucleotide sequence ID" value="NC_014315.1"/>
</dbReference>
<dbReference type="InterPro" id="IPR029061">
    <property type="entry name" value="THDP-binding"/>
</dbReference>
<dbReference type="Pfam" id="PF13292">
    <property type="entry name" value="DXP_synthase_N"/>
    <property type="match status" value="1"/>
</dbReference>
<dbReference type="SUPFAM" id="SSF52518">
    <property type="entry name" value="Thiamin diphosphate-binding fold (THDP-binding)"/>
    <property type="match status" value="2"/>
</dbReference>
<name>D8K5W3_NITWC</name>
<evidence type="ECO:0000256" key="1">
    <source>
        <dbReference type="ARBA" id="ARBA00004980"/>
    </source>
</evidence>
<keyword evidence="9 11" id="KW-0414">Isoprene biosynthesis</keyword>
<dbReference type="PROSITE" id="PS00802">
    <property type="entry name" value="TRANSKETOLASE_2"/>
    <property type="match status" value="1"/>
</dbReference>
<keyword evidence="7 11" id="KW-0784">Thiamine biosynthesis</keyword>
<dbReference type="InterPro" id="IPR005475">
    <property type="entry name" value="Transketolase-like_Pyr-bd"/>
</dbReference>
<gene>
    <name evidence="11" type="primary">dxs</name>
    <name evidence="13" type="ordered locus">Nwat_1373</name>
</gene>
<feature type="binding site" evidence="11">
    <location>
        <begin position="152"/>
        <end position="153"/>
    </location>
    <ligand>
        <name>thiamine diphosphate</name>
        <dbReference type="ChEBI" id="CHEBI:58937"/>
    </ligand>
</feature>
<dbReference type="Gene3D" id="3.40.50.970">
    <property type="match status" value="2"/>
</dbReference>
<dbReference type="Proteomes" id="UP000000393">
    <property type="component" value="Chromosome"/>
</dbReference>
<evidence type="ECO:0000256" key="8">
    <source>
        <dbReference type="ARBA" id="ARBA00023052"/>
    </source>
</evidence>
<dbReference type="PANTHER" id="PTHR43322:SF5">
    <property type="entry name" value="1-DEOXY-D-XYLULOSE-5-PHOSPHATE SYNTHASE, CHLOROPLASTIC"/>
    <property type="match status" value="1"/>
</dbReference>
<organism evidence="13 14">
    <name type="scientific">Nitrosococcus watsoni (strain C-113)</name>
    <dbReference type="NCBI Taxonomy" id="105559"/>
    <lineage>
        <taxon>Bacteria</taxon>
        <taxon>Pseudomonadati</taxon>
        <taxon>Pseudomonadota</taxon>
        <taxon>Gammaproteobacteria</taxon>
        <taxon>Chromatiales</taxon>
        <taxon>Chromatiaceae</taxon>
        <taxon>Nitrosococcus</taxon>
    </lineage>
</organism>
<comment type="function">
    <text evidence="10 11">Catalyzes the acyloin condensation reaction between C atoms 2 and 3 of pyruvate and glyceraldehyde 3-phosphate to yield 1-deoxy-D-xylulose-5-phosphate (DXP).</text>
</comment>
<dbReference type="Pfam" id="PF02780">
    <property type="entry name" value="Transketolase_C"/>
    <property type="match status" value="1"/>
</dbReference>
<feature type="binding site" evidence="11">
    <location>
        <position position="288"/>
    </location>
    <ligand>
        <name>thiamine diphosphate</name>
        <dbReference type="ChEBI" id="CHEBI:58937"/>
    </ligand>
</feature>
<dbReference type="GO" id="GO:0030976">
    <property type="term" value="F:thiamine pyrophosphate binding"/>
    <property type="evidence" value="ECO:0007669"/>
    <property type="project" value="UniProtKB-UniRule"/>
</dbReference>
<evidence type="ECO:0000256" key="9">
    <source>
        <dbReference type="ARBA" id="ARBA00023229"/>
    </source>
</evidence>
<feature type="binding site" evidence="11">
    <location>
        <position position="79"/>
    </location>
    <ligand>
        <name>thiamine diphosphate</name>
        <dbReference type="ChEBI" id="CHEBI:58937"/>
    </ligand>
</feature>
<feature type="binding site" evidence="11">
    <location>
        <begin position="120"/>
        <end position="122"/>
    </location>
    <ligand>
        <name>thiamine diphosphate</name>
        <dbReference type="ChEBI" id="CHEBI:58937"/>
    </ligand>
</feature>
<feature type="domain" description="Transketolase-like pyrimidine-binding" evidence="12">
    <location>
        <begin position="322"/>
        <end position="486"/>
    </location>
</feature>
<evidence type="ECO:0000259" key="12">
    <source>
        <dbReference type="SMART" id="SM00861"/>
    </source>
</evidence>
<dbReference type="FunFam" id="3.40.50.920:FF:000002">
    <property type="entry name" value="1-deoxy-D-xylulose-5-phosphate synthase"/>
    <property type="match status" value="1"/>
</dbReference>
<dbReference type="GO" id="GO:0019288">
    <property type="term" value="P:isopentenyl diphosphate biosynthetic process, methylerythritol 4-phosphate pathway"/>
    <property type="evidence" value="ECO:0007669"/>
    <property type="project" value="TreeGrafter"/>
</dbReference>
<keyword evidence="4 11" id="KW-0808">Transferase</keyword>
<evidence type="ECO:0000256" key="6">
    <source>
        <dbReference type="ARBA" id="ARBA00022842"/>
    </source>
</evidence>
<evidence type="ECO:0000256" key="3">
    <source>
        <dbReference type="ARBA" id="ARBA00011738"/>
    </source>
</evidence>
<evidence type="ECO:0000256" key="4">
    <source>
        <dbReference type="ARBA" id="ARBA00022679"/>
    </source>
</evidence>
<dbReference type="GO" id="GO:0008661">
    <property type="term" value="F:1-deoxy-D-xylulose-5-phosphate synthase activity"/>
    <property type="evidence" value="ECO:0007669"/>
    <property type="project" value="UniProtKB-UniRule"/>
</dbReference>
<comment type="subunit">
    <text evidence="3 11">Homodimer.</text>
</comment>
<evidence type="ECO:0000313" key="14">
    <source>
        <dbReference type="Proteomes" id="UP000000393"/>
    </source>
</evidence>
<dbReference type="InterPro" id="IPR033248">
    <property type="entry name" value="Transketolase_C"/>
</dbReference>
<evidence type="ECO:0000256" key="11">
    <source>
        <dbReference type="HAMAP-Rule" id="MF_00315"/>
    </source>
</evidence>
<dbReference type="InterPro" id="IPR009014">
    <property type="entry name" value="Transketo_C/PFOR_II"/>
</dbReference>
<dbReference type="HOGENOM" id="CLU_009227_1_4_6"/>